<comment type="similarity">
    <text evidence="6">Belongs to the glycosyl hydrolase 5 (cellulase A) family.</text>
</comment>
<dbReference type="GO" id="GO:0009986">
    <property type="term" value="C:cell surface"/>
    <property type="evidence" value="ECO:0007669"/>
    <property type="project" value="TreeGrafter"/>
</dbReference>
<dbReference type="InterPro" id="IPR001547">
    <property type="entry name" value="Glyco_hydro_5"/>
</dbReference>
<dbReference type="GO" id="GO:0005576">
    <property type="term" value="C:extracellular region"/>
    <property type="evidence" value="ECO:0007669"/>
    <property type="project" value="TreeGrafter"/>
</dbReference>
<keyword evidence="4 6" id="KW-0326">Glycosidase</keyword>
<name>A0A3Q8XA33_9BACL</name>
<proteinExistence type="inferred from homology"/>
<evidence type="ECO:0000256" key="6">
    <source>
        <dbReference type="RuleBase" id="RU361153"/>
    </source>
</evidence>
<evidence type="ECO:0000256" key="1">
    <source>
        <dbReference type="ARBA" id="ARBA00022729"/>
    </source>
</evidence>
<dbReference type="InterPro" id="IPR050386">
    <property type="entry name" value="Glycosyl_hydrolase_5"/>
</dbReference>
<sequence length="426" mass="47844">MALAASLLVFVLAAGCKDNSQNLVVKQANQAENVTPAPAPAPAESKAENKNNAQTPEPAPAALPETTPDPKLPKRDPQSAPLDVFKQAKLLGRGVNLGNALEAPTEGEWGVTLQESYFKTIKDAGFESVRVPIKWSAHADTNAPYAIEATFFERIDWVIDQSLKQGLNVVLDMHNYDEMNQNPDEQEARYLALWKQISARYKELPGNVYFELLNEPNSSLTWSKWNKMLKKALDTIRSEDKWHSVIIGSVSWSNYAELVSLDIPEDERNVIVTFHYYDPFPFTHQGAEWAGPEIGTTGVVWPGPPATKVEPVDAATQVQWVNDWFRDYNSNPVETNPAGPNMIVEAFDKVANWSKENNRPIYLGEFGAYSKADMPSRARWTTFVREEAEKRGFSWSYWEFCSGFGVYDPAANQYRKELLEALIPPK</sequence>
<dbReference type="InterPro" id="IPR018087">
    <property type="entry name" value="Glyco_hydro_5_CS"/>
</dbReference>
<keyword evidence="1" id="KW-0732">Signal</keyword>
<evidence type="ECO:0000259" key="8">
    <source>
        <dbReference type="Pfam" id="PF00150"/>
    </source>
</evidence>
<dbReference type="OrthoDB" id="9800955at2"/>
<keyword evidence="5" id="KW-0119">Carbohydrate metabolism</keyword>
<dbReference type="GO" id="GO:0030245">
    <property type="term" value="P:cellulose catabolic process"/>
    <property type="evidence" value="ECO:0007669"/>
    <property type="project" value="UniProtKB-KW"/>
</dbReference>
<dbReference type="GO" id="GO:0008422">
    <property type="term" value="F:beta-glucosidase activity"/>
    <property type="evidence" value="ECO:0007669"/>
    <property type="project" value="TreeGrafter"/>
</dbReference>
<evidence type="ECO:0000256" key="5">
    <source>
        <dbReference type="ARBA" id="ARBA00023326"/>
    </source>
</evidence>
<dbReference type="PANTHER" id="PTHR31297">
    <property type="entry name" value="GLUCAN ENDO-1,6-BETA-GLUCOSIDASE B"/>
    <property type="match status" value="1"/>
</dbReference>
<keyword evidence="10" id="KW-1185">Reference proteome</keyword>
<gene>
    <name evidence="9" type="ORF">EJC50_20435</name>
</gene>
<feature type="region of interest" description="Disordered" evidence="7">
    <location>
        <begin position="34"/>
        <end position="79"/>
    </location>
</feature>
<organism evidence="9 10">
    <name type="scientific">Paenibacillus albus</name>
    <dbReference type="NCBI Taxonomy" id="2495582"/>
    <lineage>
        <taxon>Bacteria</taxon>
        <taxon>Bacillati</taxon>
        <taxon>Bacillota</taxon>
        <taxon>Bacilli</taxon>
        <taxon>Bacillales</taxon>
        <taxon>Paenibacillaceae</taxon>
        <taxon>Paenibacillus</taxon>
    </lineage>
</organism>
<feature type="domain" description="Glycoside hydrolase family 5" evidence="8">
    <location>
        <begin position="106"/>
        <end position="401"/>
    </location>
</feature>
<dbReference type="SUPFAM" id="SSF51445">
    <property type="entry name" value="(Trans)glycosidases"/>
    <property type="match status" value="1"/>
</dbReference>
<evidence type="ECO:0000256" key="4">
    <source>
        <dbReference type="ARBA" id="ARBA00023295"/>
    </source>
</evidence>
<reference evidence="10" key="1">
    <citation type="submission" date="2018-12" db="EMBL/GenBank/DDBJ databases">
        <title>Genome sequence of Peanibacillus sp.</title>
        <authorList>
            <person name="Subramani G."/>
            <person name="Srinivasan S."/>
            <person name="Kim M.K."/>
        </authorList>
    </citation>
    <scope>NUCLEOTIDE SEQUENCE [LARGE SCALE GENOMIC DNA]</scope>
    <source>
        <strain evidence="10">18JY67-1</strain>
    </source>
</reference>
<dbReference type="EMBL" id="CP034437">
    <property type="protein sequence ID" value="AZN43815.1"/>
    <property type="molecule type" value="Genomic_DNA"/>
</dbReference>
<dbReference type="Gene3D" id="3.20.20.80">
    <property type="entry name" value="Glycosidases"/>
    <property type="match status" value="1"/>
</dbReference>
<dbReference type="PROSITE" id="PS00659">
    <property type="entry name" value="GLYCOSYL_HYDROL_F5"/>
    <property type="match status" value="1"/>
</dbReference>
<evidence type="ECO:0000256" key="7">
    <source>
        <dbReference type="SAM" id="MobiDB-lite"/>
    </source>
</evidence>
<dbReference type="Proteomes" id="UP000272528">
    <property type="component" value="Chromosome"/>
</dbReference>
<dbReference type="AlphaFoldDB" id="A0A3Q8XA33"/>
<dbReference type="PANTHER" id="PTHR31297:SF17">
    <property type="entry name" value="ENDOGLUCANASE"/>
    <property type="match status" value="1"/>
</dbReference>
<keyword evidence="3" id="KW-0136">Cellulose degradation</keyword>
<evidence type="ECO:0000256" key="2">
    <source>
        <dbReference type="ARBA" id="ARBA00022801"/>
    </source>
</evidence>
<dbReference type="InterPro" id="IPR017853">
    <property type="entry name" value="GH"/>
</dbReference>
<protein>
    <submittedName>
        <fullName evidence="9">Glycoside hydrolase family 5 protein</fullName>
    </submittedName>
</protein>
<evidence type="ECO:0000313" key="10">
    <source>
        <dbReference type="Proteomes" id="UP000272528"/>
    </source>
</evidence>
<dbReference type="KEGG" id="palb:EJC50_20435"/>
<dbReference type="Pfam" id="PF00150">
    <property type="entry name" value="Cellulase"/>
    <property type="match status" value="1"/>
</dbReference>
<keyword evidence="2 6" id="KW-0378">Hydrolase</keyword>
<keyword evidence="5" id="KW-0624">Polysaccharide degradation</keyword>
<evidence type="ECO:0000313" key="9">
    <source>
        <dbReference type="EMBL" id="AZN43815.1"/>
    </source>
</evidence>
<accession>A0A3Q8XA33</accession>
<evidence type="ECO:0000256" key="3">
    <source>
        <dbReference type="ARBA" id="ARBA00023001"/>
    </source>
</evidence>